<proteinExistence type="predicted"/>
<protein>
    <submittedName>
        <fullName evidence="1">Uncharacterized protein</fullName>
    </submittedName>
</protein>
<accession>A0A2P2QD13</accession>
<reference evidence="1" key="1">
    <citation type="submission" date="2018-02" db="EMBL/GenBank/DDBJ databases">
        <title>Rhizophora mucronata_Transcriptome.</title>
        <authorList>
            <person name="Meera S.P."/>
            <person name="Sreeshan A."/>
            <person name="Augustine A."/>
        </authorList>
    </citation>
    <scope>NUCLEOTIDE SEQUENCE</scope>
    <source>
        <tissue evidence="1">Leaf</tissue>
    </source>
</reference>
<dbReference type="EMBL" id="GGEC01084384">
    <property type="protein sequence ID" value="MBX64868.1"/>
    <property type="molecule type" value="Transcribed_RNA"/>
</dbReference>
<name>A0A2P2QD13_RHIMU</name>
<dbReference type="AlphaFoldDB" id="A0A2P2QD13"/>
<organism evidence="1">
    <name type="scientific">Rhizophora mucronata</name>
    <name type="common">Asiatic mangrove</name>
    <dbReference type="NCBI Taxonomy" id="61149"/>
    <lineage>
        <taxon>Eukaryota</taxon>
        <taxon>Viridiplantae</taxon>
        <taxon>Streptophyta</taxon>
        <taxon>Embryophyta</taxon>
        <taxon>Tracheophyta</taxon>
        <taxon>Spermatophyta</taxon>
        <taxon>Magnoliopsida</taxon>
        <taxon>eudicotyledons</taxon>
        <taxon>Gunneridae</taxon>
        <taxon>Pentapetalae</taxon>
        <taxon>rosids</taxon>
        <taxon>fabids</taxon>
        <taxon>Malpighiales</taxon>
        <taxon>Rhizophoraceae</taxon>
        <taxon>Rhizophora</taxon>
    </lineage>
</organism>
<sequence>MSVIASLRLRSVHCPVDCLYERCFLFVTYTSV</sequence>
<evidence type="ECO:0000313" key="1">
    <source>
        <dbReference type="EMBL" id="MBX64868.1"/>
    </source>
</evidence>